<gene>
    <name evidence="1" type="ORF">DB30_02252</name>
</gene>
<proteinExistence type="predicted"/>
<dbReference type="AlphaFoldDB" id="A0A0C2CL36"/>
<accession>A0A0C2CL36</accession>
<comment type="caution">
    <text evidence="1">The sequence shown here is derived from an EMBL/GenBank/DDBJ whole genome shotgun (WGS) entry which is preliminary data.</text>
</comment>
<reference evidence="1 2" key="1">
    <citation type="submission" date="2014-12" db="EMBL/GenBank/DDBJ databases">
        <title>Genome assembly of Enhygromyxa salina DSM 15201.</title>
        <authorList>
            <person name="Sharma G."/>
            <person name="Subramanian S."/>
        </authorList>
    </citation>
    <scope>NUCLEOTIDE SEQUENCE [LARGE SCALE GENOMIC DNA]</scope>
    <source>
        <strain evidence="1 2">DSM 15201</strain>
    </source>
</reference>
<organism evidence="1 2">
    <name type="scientific">Enhygromyxa salina</name>
    <dbReference type="NCBI Taxonomy" id="215803"/>
    <lineage>
        <taxon>Bacteria</taxon>
        <taxon>Pseudomonadati</taxon>
        <taxon>Myxococcota</taxon>
        <taxon>Polyangia</taxon>
        <taxon>Nannocystales</taxon>
        <taxon>Nannocystaceae</taxon>
        <taxon>Enhygromyxa</taxon>
    </lineage>
</organism>
<protein>
    <submittedName>
        <fullName evidence="1">Uncharacterized protein</fullName>
    </submittedName>
</protein>
<dbReference type="EMBL" id="JMCC02000162">
    <property type="protein sequence ID" value="KIG11951.1"/>
    <property type="molecule type" value="Genomic_DNA"/>
</dbReference>
<name>A0A0C2CL36_9BACT</name>
<dbReference type="Proteomes" id="UP000031599">
    <property type="component" value="Unassembled WGS sequence"/>
</dbReference>
<evidence type="ECO:0000313" key="1">
    <source>
        <dbReference type="EMBL" id="KIG11951.1"/>
    </source>
</evidence>
<evidence type="ECO:0000313" key="2">
    <source>
        <dbReference type="Proteomes" id="UP000031599"/>
    </source>
</evidence>
<sequence>MAAEPARDRQVYFAIYQSSGQWGFWLHRASPAGELGWALTEADFVFEPTKNVRSTRQHLTRTRRVSAHACARA</sequence>